<comment type="caution">
    <text evidence="1">The sequence shown here is derived from an EMBL/GenBank/DDBJ whole genome shotgun (WGS) entry which is preliminary data.</text>
</comment>
<reference evidence="1" key="1">
    <citation type="submission" date="2022-07" db="EMBL/GenBank/DDBJ databases">
        <title>Phylogenomic reconstructions and comparative analyses of Kickxellomycotina fungi.</title>
        <authorList>
            <person name="Reynolds N.K."/>
            <person name="Stajich J.E."/>
            <person name="Barry K."/>
            <person name="Grigoriev I.V."/>
            <person name="Crous P."/>
            <person name="Smith M.E."/>
        </authorList>
    </citation>
    <scope>NUCLEOTIDE SEQUENCE</scope>
    <source>
        <strain evidence="1">CBS 190363</strain>
    </source>
</reference>
<dbReference type="Proteomes" id="UP001139981">
    <property type="component" value="Unassembled WGS sequence"/>
</dbReference>
<protein>
    <submittedName>
        <fullName evidence="1">Uncharacterized protein</fullName>
    </submittedName>
</protein>
<proteinExistence type="predicted"/>
<sequence length="248" mass="28945">MVVMLIIAGIVLTSLILTSNHHNYWGAFSDSQELGDTPATASSKLEEQLSKRLAIIFPINNNTDMQFYKNTWMREYLYPVCDWSEPGCKIVCNKDSTYHTLEEKTFCFSREIKSFTGKEFFIKLDDDAFVDRDYVFDLMREHTGAEKPVYISDHTRFWDPDNKVLNNVRYGNGKFYMFNSQLVKCLDTDLDRKYEHHPRNEDAVFGGMVNSGCGEDGVTFVQENDDKIWHKEYKSKNKYIDLGFIKNH</sequence>
<name>A0ACC1M646_9FUNG</name>
<accession>A0ACC1M646</accession>
<organism evidence="1 2">
    <name type="scientific">Coemansia aciculifera</name>
    <dbReference type="NCBI Taxonomy" id="417176"/>
    <lineage>
        <taxon>Eukaryota</taxon>
        <taxon>Fungi</taxon>
        <taxon>Fungi incertae sedis</taxon>
        <taxon>Zoopagomycota</taxon>
        <taxon>Kickxellomycotina</taxon>
        <taxon>Kickxellomycetes</taxon>
        <taxon>Kickxellales</taxon>
        <taxon>Kickxellaceae</taxon>
        <taxon>Coemansia</taxon>
    </lineage>
</organism>
<keyword evidence="2" id="KW-1185">Reference proteome</keyword>
<dbReference type="EMBL" id="JANBVB010000125">
    <property type="protein sequence ID" value="KAJ2897340.1"/>
    <property type="molecule type" value="Genomic_DNA"/>
</dbReference>
<evidence type="ECO:0000313" key="2">
    <source>
        <dbReference type="Proteomes" id="UP001139981"/>
    </source>
</evidence>
<evidence type="ECO:0000313" key="1">
    <source>
        <dbReference type="EMBL" id="KAJ2897340.1"/>
    </source>
</evidence>
<gene>
    <name evidence="1" type="ORF">IWW38_001755</name>
</gene>